<dbReference type="GO" id="GO:0015421">
    <property type="term" value="F:ABC-type oligopeptide transporter activity"/>
    <property type="evidence" value="ECO:0007669"/>
    <property type="project" value="TreeGrafter"/>
</dbReference>
<dbReference type="InterPro" id="IPR011527">
    <property type="entry name" value="ABC1_TM_dom"/>
</dbReference>
<evidence type="ECO:0000256" key="1">
    <source>
        <dbReference type="ARBA" id="ARBA00004651"/>
    </source>
</evidence>
<feature type="transmembrane region" description="Helical" evidence="6">
    <location>
        <begin position="177"/>
        <end position="197"/>
    </location>
</feature>
<evidence type="ECO:0000256" key="4">
    <source>
        <dbReference type="ARBA" id="ARBA00023136"/>
    </source>
</evidence>
<dbReference type="Pfam" id="PF00664">
    <property type="entry name" value="ABC_membrane"/>
    <property type="match status" value="1"/>
</dbReference>
<evidence type="ECO:0000256" key="5">
    <source>
        <dbReference type="SAM" id="MobiDB-lite"/>
    </source>
</evidence>
<dbReference type="GO" id="GO:0005524">
    <property type="term" value="F:ATP binding"/>
    <property type="evidence" value="ECO:0007669"/>
    <property type="project" value="UniProtKB-KW"/>
</dbReference>
<feature type="transmembrane region" description="Helical" evidence="6">
    <location>
        <begin position="153"/>
        <end position="171"/>
    </location>
</feature>
<dbReference type="PROSITE" id="PS50929">
    <property type="entry name" value="ABC_TM1F"/>
    <property type="match status" value="1"/>
</dbReference>
<dbReference type="Gene3D" id="1.20.1560.10">
    <property type="entry name" value="ABC transporter type 1, transmembrane domain"/>
    <property type="match status" value="1"/>
</dbReference>
<keyword evidence="8" id="KW-0547">Nucleotide-binding</keyword>
<comment type="caution">
    <text evidence="8">The sequence shown here is derived from an EMBL/GenBank/DDBJ whole genome shotgun (WGS) entry which is preliminary data.</text>
</comment>
<feature type="transmembrane region" description="Helical" evidence="6">
    <location>
        <begin position="292"/>
        <end position="313"/>
    </location>
</feature>
<dbReference type="AlphaFoldDB" id="A0A9D1GV68"/>
<feature type="transmembrane region" description="Helical" evidence="6">
    <location>
        <begin position="27"/>
        <end position="51"/>
    </location>
</feature>
<accession>A0A9D1GV68</accession>
<dbReference type="GO" id="GO:0005886">
    <property type="term" value="C:plasma membrane"/>
    <property type="evidence" value="ECO:0007669"/>
    <property type="project" value="UniProtKB-SubCell"/>
</dbReference>
<feature type="compositionally biased region" description="Basic and acidic residues" evidence="5">
    <location>
        <begin position="404"/>
        <end position="420"/>
    </location>
</feature>
<evidence type="ECO:0000256" key="6">
    <source>
        <dbReference type="SAM" id="Phobius"/>
    </source>
</evidence>
<feature type="region of interest" description="Disordered" evidence="5">
    <location>
        <begin position="400"/>
        <end position="420"/>
    </location>
</feature>
<evidence type="ECO:0000259" key="7">
    <source>
        <dbReference type="PROSITE" id="PS50929"/>
    </source>
</evidence>
<evidence type="ECO:0000313" key="8">
    <source>
        <dbReference type="EMBL" id="HIT73979.1"/>
    </source>
</evidence>
<evidence type="ECO:0000256" key="2">
    <source>
        <dbReference type="ARBA" id="ARBA00022692"/>
    </source>
</evidence>
<protein>
    <submittedName>
        <fullName evidence="8">ABC transporter ATP-binding protein</fullName>
    </submittedName>
</protein>
<evidence type="ECO:0000313" key="9">
    <source>
        <dbReference type="Proteomes" id="UP000886842"/>
    </source>
</evidence>
<proteinExistence type="predicted"/>
<feature type="domain" description="ABC transmembrane type-1" evidence="7">
    <location>
        <begin position="40"/>
        <end position="321"/>
    </location>
</feature>
<reference evidence="8" key="2">
    <citation type="journal article" date="2021" name="PeerJ">
        <title>Extensive microbial diversity within the chicken gut microbiome revealed by metagenomics and culture.</title>
        <authorList>
            <person name="Gilroy R."/>
            <person name="Ravi A."/>
            <person name="Getino M."/>
            <person name="Pursley I."/>
            <person name="Horton D.L."/>
            <person name="Alikhan N.F."/>
            <person name="Baker D."/>
            <person name="Gharbi K."/>
            <person name="Hall N."/>
            <person name="Watson M."/>
            <person name="Adriaenssens E.M."/>
            <person name="Foster-Nyarko E."/>
            <person name="Jarju S."/>
            <person name="Secka A."/>
            <person name="Antonio M."/>
            <person name="Oren A."/>
            <person name="Chaudhuri R.R."/>
            <person name="La Ragione R."/>
            <person name="Hildebrand F."/>
            <person name="Pallen M.J."/>
        </authorList>
    </citation>
    <scope>NUCLEOTIDE SEQUENCE</scope>
    <source>
        <strain evidence="8">ChiGjej1B1-24693</strain>
    </source>
</reference>
<feature type="transmembrane region" description="Helical" evidence="6">
    <location>
        <begin position="257"/>
        <end position="280"/>
    </location>
</feature>
<dbReference type="EMBL" id="DVLP01000006">
    <property type="protein sequence ID" value="HIT73979.1"/>
    <property type="molecule type" value="Genomic_DNA"/>
</dbReference>
<evidence type="ECO:0000256" key="3">
    <source>
        <dbReference type="ARBA" id="ARBA00022989"/>
    </source>
</evidence>
<feature type="transmembrane region" description="Helical" evidence="6">
    <location>
        <begin position="76"/>
        <end position="96"/>
    </location>
</feature>
<gene>
    <name evidence="8" type="ORF">IAA98_00155</name>
</gene>
<feature type="non-terminal residue" evidence="8">
    <location>
        <position position="502"/>
    </location>
</feature>
<dbReference type="Proteomes" id="UP000886842">
    <property type="component" value="Unassembled WGS sequence"/>
</dbReference>
<keyword evidence="3 6" id="KW-1133">Transmembrane helix</keyword>
<keyword evidence="4 6" id="KW-0472">Membrane</keyword>
<dbReference type="InterPro" id="IPR039421">
    <property type="entry name" value="Type_1_exporter"/>
</dbReference>
<dbReference type="PANTHER" id="PTHR43394">
    <property type="entry name" value="ATP-DEPENDENT PERMEASE MDL1, MITOCHONDRIAL"/>
    <property type="match status" value="1"/>
</dbReference>
<dbReference type="SUPFAM" id="SSF90123">
    <property type="entry name" value="ABC transporter transmembrane region"/>
    <property type="match status" value="1"/>
</dbReference>
<sequence length="502" mass="54286">MLDFPPRITAYTPRSDQVPDTRTPTRFLLWLFKLQAGPLALSSVLSALWLLPQFAGPWLVGRAIDEGVIAGDRDALLHWVGLLLGLMAIGAVGGVLSHTYVVRTWLITLFATQKLVTRKSAQLGHVLPRRTPTGEVLSISGSDSDQFGQLTEVVSSLFGAIVGFVVVAVLILTTSPLLGVVVLVVSPLLLASALPLLRPLHSRQAIERSRNSDLTSMATDIVAGLRILRGIGGERTFGENYAGQSQHTRRASVSAGLFQSLLEGTSVAFSGLFLVLLTWLGVHEVMAGRLTVGQLTSFFGYAVFMVTPLQMIFRTAQHWVRSLVSARKAIAVLGQQPPWTEPADPQPLDPSADLVDERTGAHIPAGKFTVVVSGVPDDSAALADRLGRYLPRRTTPIATETEDDLVRRGRKERDRRRDRVAKAEAEDRELVDGAWGVRLGEVDLADARLEDVRRTILVSDAAAAMFAGTLQEAVDPHGVLTREQAEQALGVAAAEDVYEAVD</sequence>
<keyword evidence="8" id="KW-0067">ATP-binding</keyword>
<comment type="subcellular location">
    <subcellularLocation>
        <location evidence="1">Cell membrane</location>
        <topology evidence="1">Multi-pass membrane protein</topology>
    </subcellularLocation>
</comment>
<keyword evidence="2 6" id="KW-0812">Transmembrane</keyword>
<dbReference type="CDD" id="cd07346">
    <property type="entry name" value="ABC_6TM_exporters"/>
    <property type="match status" value="1"/>
</dbReference>
<organism evidence="8 9">
    <name type="scientific">Candidatus Avipropionibacterium avicola</name>
    <dbReference type="NCBI Taxonomy" id="2840701"/>
    <lineage>
        <taxon>Bacteria</taxon>
        <taxon>Bacillati</taxon>
        <taxon>Actinomycetota</taxon>
        <taxon>Actinomycetes</taxon>
        <taxon>Propionibacteriales</taxon>
        <taxon>Propionibacteriaceae</taxon>
        <taxon>Propionibacteriaceae incertae sedis</taxon>
        <taxon>Candidatus Avipropionibacterium</taxon>
    </lineage>
</organism>
<dbReference type="PANTHER" id="PTHR43394:SF1">
    <property type="entry name" value="ATP-BINDING CASSETTE SUB-FAMILY B MEMBER 10, MITOCHONDRIAL"/>
    <property type="match status" value="1"/>
</dbReference>
<dbReference type="InterPro" id="IPR036640">
    <property type="entry name" value="ABC1_TM_sf"/>
</dbReference>
<name>A0A9D1GV68_9ACTN</name>
<reference evidence="8" key="1">
    <citation type="submission" date="2020-10" db="EMBL/GenBank/DDBJ databases">
        <authorList>
            <person name="Gilroy R."/>
        </authorList>
    </citation>
    <scope>NUCLEOTIDE SEQUENCE</scope>
    <source>
        <strain evidence="8">ChiGjej1B1-24693</strain>
    </source>
</reference>